<evidence type="ECO:0000313" key="2">
    <source>
        <dbReference type="Proteomes" id="UP001209540"/>
    </source>
</evidence>
<accession>A0AAD5K2Q6</accession>
<keyword evidence="2" id="KW-1185">Reference proteome</keyword>
<dbReference type="GO" id="GO:0005634">
    <property type="term" value="C:nucleus"/>
    <property type="evidence" value="ECO:0007669"/>
    <property type="project" value="TreeGrafter"/>
</dbReference>
<reference evidence="1" key="1">
    <citation type="journal article" date="2022" name="IScience">
        <title>Evolution of zygomycete secretomes and the origins of terrestrial fungal ecologies.</title>
        <authorList>
            <person name="Chang Y."/>
            <person name="Wang Y."/>
            <person name="Mondo S."/>
            <person name="Ahrendt S."/>
            <person name="Andreopoulos W."/>
            <person name="Barry K."/>
            <person name="Beard J."/>
            <person name="Benny G.L."/>
            <person name="Blankenship S."/>
            <person name="Bonito G."/>
            <person name="Cuomo C."/>
            <person name="Desiro A."/>
            <person name="Gervers K.A."/>
            <person name="Hundley H."/>
            <person name="Kuo A."/>
            <person name="LaButti K."/>
            <person name="Lang B.F."/>
            <person name="Lipzen A."/>
            <person name="O'Donnell K."/>
            <person name="Pangilinan J."/>
            <person name="Reynolds N."/>
            <person name="Sandor L."/>
            <person name="Smith M.E."/>
            <person name="Tsang A."/>
            <person name="Grigoriev I.V."/>
            <person name="Stajich J.E."/>
            <person name="Spatafora J.W."/>
        </authorList>
    </citation>
    <scope>NUCLEOTIDE SEQUENCE</scope>
    <source>
        <strain evidence="1">RSA 2281</strain>
    </source>
</reference>
<organism evidence="1 2">
    <name type="scientific">Phascolomyces articulosus</name>
    <dbReference type="NCBI Taxonomy" id="60185"/>
    <lineage>
        <taxon>Eukaryota</taxon>
        <taxon>Fungi</taxon>
        <taxon>Fungi incertae sedis</taxon>
        <taxon>Mucoromycota</taxon>
        <taxon>Mucoromycotina</taxon>
        <taxon>Mucoromycetes</taxon>
        <taxon>Mucorales</taxon>
        <taxon>Lichtheimiaceae</taxon>
        <taxon>Phascolomyces</taxon>
    </lineage>
</organism>
<reference evidence="1" key="2">
    <citation type="submission" date="2023-02" db="EMBL/GenBank/DDBJ databases">
        <authorList>
            <consortium name="DOE Joint Genome Institute"/>
            <person name="Mondo S.J."/>
            <person name="Chang Y."/>
            <person name="Wang Y."/>
            <person name="Ahrendt S."/>
            <person name="Andreopoulos W."/>
            <person name="Barry K."/>
            <person name="Beard J."/>
            <person name="Benny G.L."/>
            <person name="Blankenship S."/>
            <person name="Bonito G."/>
            <person name="Cuomo C."/>
            <person name="Desiro A."/>
            <person name="Gervers K.A."/>
            <person name="Hundley H."/>
            <person name="Kuo A."/>
            <person name="LaButti K."/>
            <person name="Lang B.F."/>
            <person name="Lipzen A."/>
            <person name="O'Donnell K."/>
            <person name="Pangilinan J."/>
            <person name="Reynolds N."/>
            <person name="Sandor L."/>
            <person name="Smith M.W."/>
            <person name="Tsang A."/>
            <person name="Grigoriev I.V."/>
            <person name="Stajich J.E."/>
            <person name="Spatafora J.W."/>
        </authorList>
    </citation>
    <scope>NUCLEOTIDE SEQUENCE</scope>
    <source>
        <strain evidence="1">RSA 2281</strain>
    </source>
</reference>
<sequence length="475" mass="54544">MLSETQVVVVGERDRASFLTFFFFFHKMPNRIPPEEQAVLEQLLSIKNRLTALKRDRSSYLRTQDIVPLKDEVEQQVEKLSEIRGNVLLSEDRQANRTDDVLDEVCQLLSLSFLCLGKTRETPAVYSQVIAIKQCFDRLEEFGIYAEEFLEPYEKKLKEIEQILELDERDSLIPETAMKIVRVKFMQCQRIYRKLLDTIHEVSPELVPVRNQLLRVRRHLVSIACRRTFKESDLAAAQQELNEIDQKRVDGKFLGKDGVSVPPGQAVIVGLLEQIYAYAHDLVLVAGSEFSPALQTIRERLVEVKTHLERLELTHKWTLRQTDLFTYQHQLHDILSMRCSDDESPNYGKFTDESGAAPAGQTVLLFLLQKCYRMILILLNESLPVSEALQPIYNQLSTVRQCLLAVRNTGAPCSAEELYPYQMKLTSIDNLRRDGKFHDDEGNVPEGQAMCVSTLEECYSLLDELRDQNQGSESA</sequence>
<dbReference type="Proteomes" id="UP001209540">
    <property type="component" value="Unassembled WGS sequence"/>
</dbReference>
<gene>
    <name evidence="1" type="ORF">BDA99DRAFT_505869</name>
</gene>
<proteinExistence type="predicted"/>
<dbReference type="Pfam" id="PF10303">
    <property type="entry name" value="DUF2408"/>
    <property type="match status" value="2"/>
</dbReference>
<evidence type="ECO:0000313" key="1">
    <source>
        <dbReference type="EMBL" id="KAI9266504.1"/>
    </source>
</evidence>
<dbReference type="InterPro" id="IPR018810">
    <property type="entry name" value="UPF0662"/>
</dbReference>
<dbReference type="PANTHER" id="PTHR28086:SF1">
    <property type="entry name" value="CU(2+) SUPPRESSING AND BLEOMYCIN SENSITIVE PROTEIN 1"/>
    <property type="match status" value="1"/>
</dbReference>
<comment type="caution">
    <text evidence="1">The sequence shown here is derived from an EMBL/GenBank/DDBJ whole genome shotgun (WGS) entry which is preliminary data.</text>
</comment>
<dbReference type="PANTHER" id="PTHR28086">
    <property type="entry name" value="UPF0662 PROTEIN YPL260W"/>
    <property type="match status" value="1"/>
</dbReference>
<name>A0AAD5K2Q6_9FUNG</name>
<dbReference type="EMBL" id="JAIXMP010000010">
    <property type="protein sequence ID" value="KAI9266504.1"/>
    <property type="molecule type" value="Genomic_DNA"/>
</dbReference>
<dbReference type="GO" id="GO:0005737">
    <property type="term" value="C:cytoplasm"/>
    <property type="evidence" value="ECO:0007669"/>
    <property type="project" value="TreeGrafter"/>
</dbReference>
<protein>
    <submittedName>
        <fullName evidence="1">Uncharacterized protein</fullName>
    </submittedName>
</protein>
<dbReference type="AlphaFoldDB" id="A0AAD5K2Q6"/>